<organism evidence="1 2">
    <name type="scientific">Nonomuraea guangzhouensis</name>
    <dbReference type="NCBI Taxonomy" id="1291555"/>
    <lineage>
        <taxon>Bacteria</taxon>
        <taxon>Bacillati</taxon>
        <taxon>Actinomycetota</taxon>
        <taxon>Actinomycetes</taxon>
        <taxon>Streptosporangiales</taxon>
        <taxon>Streptosporangiaceae</taxon>
        <taxon>Nonomuraea</taxon>
    </lineage>
</organism>
<keyword evidence="2" id="KW-1185">Reference proteome</keyword>
<accession>A0ABW4GXH0</accession>
<dbReference type="EMBL" id="JBHUCM010000051">
    <property type="protein sequence ID" value="MFD1545917.1"/>
    <property type="molecule type" value="Genomic_DNA"/>
</dbReference>
<proteinExistence type="predicted"/>
<name>A0ABW4GXH0_9ACTN</name>
<gene>
    <name evidence="1" type="ORF">ACFSJ0_53375</name>
</gene>
<dbReference type="Proteomes" id="UP001597097">
    <property type="component" value="Unassembled WGS sequence"/>
</dbReference>
<comment type="caution">
    <text evidence="1">The sequence shown here is derived from an EMBL/GenBank/DDBJ whole genome shotgun (WGS) entry which is preliminary data.</text>
</comment>
<protein>
    <submittedName>
        <fullName evidence="1">Uncharacterized protein</fullName>
    </submittedName>
</protein>
<reference evidence="2" key="1">
    <citation type="journal article" date="2019" name="Int. J. Syst. Evol. Microbiol.">
        <title>The Global Catalogue of Microorganisms (GCM) 10K type strain sequencing project: providing services to taxonomists for standard genome sequencing and annotation.</title>
        <authorList>
            <consortium name="The Broad Institute Genomics Platform"/>
            <consortium name="The Broad Institute Genome Sequencing Center for Infectious Disease"/>
            <person name="Wu L."/>
            <person name="Ma J."/>
        </authorList>
    </citation>
    <scope>NUCLEOTIDE SEQUENCE [LARGE SCALE GENOMIC DNA]</scope>
    <source>
        <strain evidence="2">CGMCC 1.15399</strain>
    </source>
</reference>
<sequence length="288" mass="32019">MTNSLPIRRGDLSAVLVEIDPELADDQAWELLLAGERLLRRHMGLEGPAGCPARLEEIAGISRRSVVGEAQQSENGSSLTESALRRRWKHMSSYLLDLIAFGVRSSVWSEQHPEQMHDLQEAMAKTPAVPLIERIAYEEVDGRHQNPTFRLQVAFQALFSHDPTVTRVLRQADQIQVNSWRAVYSDILNNRGLRLRPGVNVEDLTLALHLVGKALAFRAVLWEEESHEGYAKAIDRETETTFLSPLILALLVGFIDPGDGRTLRQAASAILGDELPSGDETPSNSIHP</sequence>
<evidence type="ECO:0000313" key="2">
    <source>
        <dbReference type="Proteomes" id="UP001597097"/>
    </source>
</evidence>
<evidence type="ECO:0000313" key="1">
    <source>
        <dbReference type="EMBL" id="MFD1545917.1"/>
    </source>
</evidence>
<dbReference type="RefSeq" id="WP_219537987.1">
    <property type="nucleotide sequence ID" value="NZ_JAHKRM010000042.1"/>
</dbReference>